<evidence type="ECO:0000256" key="1">
    <source>
        <dbReference type="ARBA" id="ARBA00000885"/>
    </source>
</evidence>
<dbReference type="GO" id="GO:0043161">
    <property type="term" value="P:proteasome-mediated ubiquitin-dependent protein catabolic process"/>
    <property type="evidence" value="ECO:0007669"/>
    <property type="project" value="TreeGrafter"/>
</dbReference>
<evidence type="ECO:0000313" key="10">
    <source>
        <dbReference type="Proteomes" id="UP000006790"/>
    </source>
</evidence>
<keyword evidence="5 6" id="KW-0833">Ubl conjugation pathway</keyword>
<dbReference type="OrthoDB" id="423283at2759"/>
<dbReference type="Pfam" id="PF00632">
    <property type="entry name" value="HECT"/>
    <property type="match status" value="1"/>
</dbReference>
<dbReference type="GO" id="GO:0016607">
    <property type="term" value="C:nuclear speck"/>
    <property type="evidence" value="ECO:0007669"/>
    <property type="project" value="TreeGrafter"/>
</dbReference>
<dbReference type="PROSITE" id="PS50237">
    <property type="entry name" value="HECT"/>
    <property type="match status" value="1"/>
</dbReference>
<feature type="region of interest" description="Disordered" evidence="7">
    <location>
        <begin position="585"/>
        <end position="634"/>
    </location>
</feature>
<dbReference type="eggNOG" id="KOG0170">
    <property type="taxonomic scope" value="Eukaryota"/>
</dbReference>
<dbReference type="GeneID" id="11470664"/>
<comment type="catalytic activity">
    <reaction evidence="1">
        <text>S-ubiquitinyl-[E2 ubiquitin-conjugating enzyme]-L-cysteine + [acceptor protein]-L-lysine = [E2 ubiquitin-conjugating enzyme]-L-cysteine + N(6)-ubiquitinyl-[acceptor protein]-L-lysine.</text>
        <dbReference type="EC" id="2.3.2.26"/>
    </reaction>
</comment>
<dbReference type="Gene3D" id="3.30.2160.10">
    <property type="entry name" value="Hect, E3 ligase catalytic domain"/>
    <property type="match status" value="1"/>
</dbReference>
<dbReference type="OMA" id="FFTIHAQ"/>
<organism evidence="9 10">
    <name type="scientific">Eremothecium cymbalariae (strain CBS 270.75 / DBVPG 7215 / KCTC 17166 / NRRL Y-17582)</name>
    <name type="common">Yeast</name>
    <dbReference type="NCBI Taxonomy" id="931890"/>
    <lineage>
        <taxon>Eukaryota</taxon>
        <taxon>Fungi</taxon>
        <taxon>Dikarya</taxon>
        <taxon>Ascomycota</taxon>
        <taxon>Saccharomycotina</taxon>
        <taxon>Saccharomycetes</taxon>
        <taxon>Saccharomycetales</taxon>
        <taxon>Saccharomycetaceae</taxon>
        <taxon>Eremothecium</taxon>
    </lineage>
</organism>
<accession>G8JPA7</accession>
<gene>
    <name evidence="9" type="ordered locus">Ecym_2435</name>
</gene>
<evidence type="ECO:0000256" key="7">
    <source>
        <dbReference type="SAM" id="MobiDB-lite"/>
    </source>
</evidence>
<evidence type="ECO:0000256" key="6">
    <source>
        <dbReference type="PROSITE-ProRule" id="PRU00104"/>
    </source>
</evidence>
<dbReference type="Gene3D" id="1.25.10.10">
    <property type="entry name" value="Leucine-rich Repeat Variant"/>
    <property type="match status" value="1"/>
</dbReference>
<feature type="compositionally biased region" description="Basic and acidic residues" evidence="7">
    <location>
        <begin position="585"/>
        <end position="600"/>
    </location>
</feature>
<dbReference type="KEGG" id="erc:Ecym_2435"/>
<dbReference type="InParanoid" id="G8JPA7"/>
<dbReference type="STRING" id="931890.G8JPA7"/>
<feature type="active site" description="Glycyl thioester intermediate" evidence="6">
    <location>
        <position position="1393"/>
    </location>
</feature>
<dbReference type="GO" id="GO:1904855">
    <property type="term" value="F:proteasome regulatory particle binding"/>
    <property type="evidence" value="ECO:0007669"/>
    <property type="project" value="EnsemblFungi"/>
</dbReference>
<dbReference type="Gene3D" id="3.90.1750.10">
    <property type="entry name" value="Hect, E3 ligase catalytic domains"/>
    <property type="match status" value="1"/>
</dbReference>
<keyword evidence="4" id="KW-0808">Transferase</keyword>
<dbReference type="InterPro" id="IPR016024">
    <property type="entry name" value="ARM-type_fold"/>
</dbReference>
<feature type="compositionally biased region" description="Acidic residues" evidence="7">
    <location>
        <begin position="33"/>
        <end position="66"/>
    </location>
</feature>
<sequence length="1426" mass="161469">MNRREEPYDEDGDYAISGHDEEYSDEQQLHEQEVEDGEEEVEDNEEGEEEVDVDEEEEDVAEEEVGSIEGAAPNGNSDRWVSSLQELLGTLAHGMEGRRGLDEVSGSRRVNLVDVFPEYRQMFGMMGGVGRGEGNRMHTLVENVVNAKNDPYVAMESLREINEQLLMLNPLTAERTVPQLELLKGIINIMDHPQLSEELELQLISCRCLYNLFEMNPDMVSAAVDRHVILALQKKLVEISYIDLAEQVLETLEYISRLSGREILKSGCLVECLQYVDFFTVHAQRKAVTIVSNACACAKAADYEHILAFFPLLKGVFINNRDQGILTKMLNAIYSISGTLGPASEKQLESLIDLEIIKRIIAVVSSSDIDLDGKLKSLDILSQLVSTSSTICRNIIESCDIYGMLMGCFNDCKKTANSTLHEVLMFVPKQLLVSISRFITLLLPTEDEQLLSIDGPRNLNVDSNSAKYVSLVKQLTPFLAEIYLNTVDFDIRRYLLISFARIASSMNSNQSYIDKQLIGLISSSITQNKSTYCNEKGDKLVAGGLLVGLLSLSSIMIAKCAAEVLPALKREGTLEMLKSLSEHLHGAEDDKVKESTKDYNDGEEQEEEEEEEEEGDTHDSISSHSSDDDYDMEFGDVDVPDHVKPKKMNFTVFRPLTVSYIEKKLSLLCQYLMENFSSNEESVINELREIEELVSQLHMVDYSVEESAYWATVWATVKEMIFQDNFTISGFEFISTGLSESISKIIKAHPSRTSTCQSMFIKVFDDKLELLIKTLQSALTKLESFEIIDCGTSERRAASLGKQMKIRLEYIGDMKKDVIPAGLSSLTVSIHCISSYETLNEFLKHRIAQSRFLSSILLLSNPPNSSASDDVKNMNFQFQVGDEIINSSETVFGSIFKYISNANKNPSQIWNEIQVIKYRRVYEHPDSVNLGRLYPEHVFTREELKPIDGILDLLACCYNSSLDPHLFINPKITVKLSRQLEEPLIVASGALPRWTLHVTRNYSFLFPLDVRMFFLQNTSFGYGRLIQLWRDRTDNEKDSAGEEQLQQLGRPTRHKLRILRENMFLSALKILSKYGSSPNVLEIEYQDEVGTGMGPTLEFYASVSKEFARKSLQMWHCPDNDTDDDGFVKGLLFPSPLSQDKNEVKILELFSHLGTFIARSMLDNRILDFRFNRVFFELMHCRVRGEQLDFTHPEILFELLEIIDPQLESSLKYIWNNRDSASLEALSLYFVLPGYKLQLIENGANIPVTSENVALYISEVFDAFLGSGIDRQLTSFIEGFSRAFPYSSLLVLTPNELCDLFGRVEEDWSIETLYSCITADHGYSMDSPTLHNLIDVMFAFEKHERRLFLQFLTGSPKLPIGGFKNLKPHLTVVLKHPEGDLTPDQYLPSVMTCANYLKLPKYTTKDVLRSRIVQAMNEGSGAFLLS</sequence>
<dbReference type="eggNOG" id="KOG0168">
    <property type="taxonomic scope" value="Eukaryota"/>
</dbReference>
<evidence type="ECO:0000313" key="9">
    <source>
        <dbReference type="EMBL" id="AET38165.1"/>
    </source>
</evidence>
<feature type="compositionally biased region" description="Acidic residues" evidence="7">
    <location>
        <begin position="601"/>
        <end position="616"/>
    </location>
</feature>
<feature type="region of interest" description="Disordered" evidence="7">
    <location>
        <begin position="1"/>
        <end position="78"/>
    </location>
</feature>
<dbReference type="Gene3D" id="3.30.2410.10">
    <property type="entry name" value="Hect, E3 ligase catalytic domain"/>
    <property type="match status" value="1"/>
</dbReference>
<evidence type="ECO:0000256" key="4">
    <source>
        <dbReference type="ARBA" id="ARBA00022679"/>
    </source>
</evidence>
<dbReference type="InterPro" id="IPR035983">
    <property type="entry name" value="Hect_E3_ubiquitin_ligase"/>
</dbReference>
<dbReference type="EC" id="2.3.2.26" evidence="3"/>
<feature type="domain" description="HECT" evidence="8">
    <location>
        <begin position="1094"/>
        <end position="1426"/>
    </location>
</feature>
<protein>
    <recommendedName>
        <fullName evidence="3">HECT-type E3 ubiquitin transferase</fullName>
        <ecNumber evidence="3">2.3.2.26</ecNumber>
    </recommendedName>
</protein>
<dbReference type="GO" id="GO:0061630">
    <property type="term" value="F:ubiquitin protein ligase activity"/>
    <property type="evidence" value="ECO:0007669"/>
    <property type="project" value="UniProtKB-EC"/>
</dbReference>
<name>G8JPA7_ERECY</name>
<dbReference type="InterPro" id="IPR000569">
    <property type="entry name" value="HECT_dom"/>
</dbReference>
<dbReference type="HOGENOM" id="CLU_000366_1_1_1"/>
<dbReference type="FunCoup" id="G8JPA7">
    <property type="interactions" value="1180"/>
</dbReference>
<dbReference type="InterPro" id="IPR045322">
    <property type="entry name" value="HECTD1/TRIP12-like"/>
</dbReference>
<dbReference type="PANTHER" id="PTHR45670">
    <property type="entry name" value="E3 UBIQUITIN-PROTEIN LIGASE TRIP12"/>
    <property type="match status" value="1"/>
</dbReference>
<evidence type="ECO:0000256" key="3">
    <source>
        <dbReference type="ARBA" id="ARBA00012485"/>
    </source>
</evidence>
<dbReference type="PANTHER" id="PTHR45670:SF1">
    <property type="entry name" value="E3 UBIQUITIN-PROTEIN LIGASE HECTD1"/>
    <property type="match status" value="1"/>
</dbReference>
<proteinExistence type="inferred from homology"/>
<dbReference type="InterPro" id="IPR011989">
    <property type="entry name" value="ARM-like"/>
</dbReference>
<keyword evidence="10" id="KW-1185">Reference proteome</keyword>
<dbReference type="SUPFAM" id="SSF56204">
    <property type="entry name" value="Hect, E3 ligase catalytic domain"/>
    <property type="match status" value="1"/>
</dbReference>
<dbReference type="SUPFAM" id="SSF48371">
    <property type="entry name" value="ARM repeat"/>
    <property type="match status" value="1"/>
</dbReference>
<reference evidence="10" key="1">
    <citation type="journal article" date="2012" name="G3 (Bethesda)">
        <title>Pichia sorbitophila, an interspecies yeast hybrid reveals early steps of genome resolution following polyploidization.</title>
        <authorList>
            <person name="Leh Louis V."/>
            <person name="Despons L."/>
            <person name="Friedrich A."/>
            <person name="Martin T."/>
            <person name="Durrens P."/>
            <person name="Casaregola S."/>
            <person name="Neuveglise C."/>
            <person name="Fairhead C."/>
            <person name="Marck C."/>
            <person name="Cruz J.A."/>
            <person name="Straub M.L."/>
            <person name="Kugler V."/>
            <person name="Sacerdot C."/>
            <person name="Uzunov Z."/>
            <person name="Thierry A."/>
            <person name="Weiss S."/>
            <person name="Bleykasten C."/>
            <person name="De Montigny J."/>
            <person name="Jacques N."/>
            <person name="Jung P."/>
            <person name="Lemaire M."/>
            <person name="Mallet S."/>
            <person name="Morel G."/>
            <person name="Richard G.F."/>
            <person name="Sarkar A."/>
            <person name="Savel G."/>
            <person name="Schacherer J."/>
            <person name="Seret M.L."/>
            <person name="Talla E."/>
            <person name="Samson G."/>
            <person name="Jubin C."/>
            <person name="Poulain J."/>
            <person name="Vacherie B."/>
            <person name="Barbe V."/>
            <person name="Pelletier E."/>
            <person name="Sherman D.J."/>
            <person name="Westhof E."/>
            <person name="Weissenbach J."/>
            <person name="Baret P.V."/>
            <person name="Wincker P."/>
            <person name="Gaillardin C."/>
            <person name="Dujon B."/>
            <person name="Souciet J.L."/>
        </authorList>
    </citation>
    <scope>NUCLEOTIDE SEQUENCE [LARGE SCALE GENOMIC DNA]</scope>
    <source>
        <strain evidence="10">CBS 270.75 / DBVPG 7215 / KCTC 17166 / NRRL Y-17582</strain>
    </source>
</reference>
<dbReference type="GO" id="GO:0010994">
    <property type="term" value="P:free ubiquitin chain polymerization"/>
    <property type="evidence" value="ECO:0007669"/>
    <property type="project" value="EnsemblFungi"/>
</dbReference>
<evidence type="ECO:0000256" key="5">
    <source>
        <dbReference type="ARBA" id="ARBA00022786"/>
    </source>
</evidence>
<dbReference type="Proteomes" id="UP000006790">
    <property type="component" value="Chromosome 2"/>
</dbReference>
<feature type="compositionally biased region" description="Basic and acidic residues" evidence="7">
    <location>
        <begin position="617"/>
        <end position="627"/>
    </location>
</feature>
<dbReference type="GO" id="GO:0035519">
    <property type="term" value="P:protein K29-linked ubiquitination"/>
    <property type="evidence" value="ECO:0007669"/>
    <property type="project" value="EnsemblFungi"/>
</dbReference>
<evidence type="ECO:0000259" key="8">
    <source>
        <dbReference type="PROSITE" id="PS50237"/>
    </source>
</evidence>
<comment type="similarity">
    <text evidence="2">Belongs to the UPL family. K-HECT subfamily.</text>
</comment>
<dbReference type="SMART" id="SM00119">
    <property type="entry name" value="HECTc"/>
    <property type="match status" value="1"/>
</dbReference>
<evidence type="ECO:0000256" key="2">
    <source>
        <dbReference type="ARBA" id="ARBA00006331"/>
    </source>
</evidence>
<dbReference type="EMBL" id="CP002498">
    <property type="protein sequence ID" value="AET38165.1"/>
    <property type="molecule type" value="Genomic_DNA"/>
</dbReference>
<dbReference type="RefSeq" id="XP_003644982.1">
    <property type="nucleotide sequence ID" value="XM_003644934.1"/>
</dbReference>